<reference evidence="1" key="2">
    <citation type="submission" date="2023-01" db="EMBL/GenBank/DDBJ databases">
        <title>Draft genome sequence of Algimonas ampicilliniresistens strain NBRC 108219.</title>
        <authorList>
            <person name="Sun Q."/>
            <person name="Mori K."/>
        </authorList>
    </citation>
    <scope>NUCLEOTIDE SEQUENCE</scope>
    <source>
        <strain evidence="1">NBRC 108219</strain>
    </source>
</reference>
<dbReference type="Proteomes" id="UP001161391">
    <property type="component" value="Unassembled WGS sequence"/>
</dbReference>
<organism evidence="1 2">
    <name type="scientific">Algimonas ampicilliniresistens</name>
    <dbReference type="NCBI Taxonomy" id="1298735"/>
    <lineage>
        <taxon>Bacteria</taxon>
        <taxon>Pseudomonadati</taxon>
        <taxon>Pseudomonadota</taxon>
        <taxon>Alphaproteobacteria</taxon>
        <taxon>Maricaulales</taxon>
        <taxon>Robiginitomaculaceae</taxon>
        <taxon>Algimonas</taxon>
    </lineage>
</organism>
<protein>
    <submittedName>
        <fullName evidence="1">TIGR02453 family protein</fullName>
    </submittedName>
</protein>
<dbReference type="PANTHER" id="PTHR36452:SF1">
    <property type="entry name" value="DUF2461 DOMAIN-CONTAINING PROTEIN"/>
    <property type="match status" value="1"/>
</dbReference>
<reference evidence="1" key="1">
    <citation type="journal article" date="2014" name="Int. J. Syst. Evol. Microbiol.">
        <title>Complete genome of a new Firmicutes species belonging to the dominant human colonic microbiota ('Ruminococcus bicirculans') reveals two chromosomes and a selective capacity to utilize plant glucans.</title>
        <authorList>
            <consortium name="NISC Comparative Sequencing Program"/>
            <person name="Wegmann U."/>
            <person name="Louis P."/>
            <person name="Goesmann A."/>
            <person name="Henrissat B."/>
            <person name="Duncan S.H."/>
            <person name="Flint H.J."/>
        </authorList>
    </citation>
    <scope>NUCLEOTIDE SEQUENCE</scope>
    <source>
        <strain evidence="1">NBRC 108219</strain>
    </source>
</reference>
<evidence type="ECO:0000313" key="1">
    <source>
        <dbReference type="EMBL" id="GLQ24132.1"/>
    </source>
</evidence>
<name>A0ABQ5VAM7_9PROT</name>
<sequence length="222" mass="25064">MSDLGFTKESFDFLAGLSDNNNKAWFDENKPSFETRLKAPFERLLEALSERLSDADIPMQGSKKTMFRMHRDIRFSKDKRPYKTNTGALMTPDGRKNEKAPILYLHMDAGGGFAAAGFYKFKASDLEPIRHRMLDKADEFDAVLSSLDKAGLSLTRSDPLKSMPRGFKDADGHRHADKLQLKSLIVEQDLPKSVWISDDVTDQVEAFARSAMPLLQFGQRAL</sequence>
<dbReference type="PIRSF" id="PIRSF028451">
    <property type="entry name" value="UCP028451"/>
    <property type="match status" value="1"/>
</dbReference>
<dbReference type="Pfam" id="PF09365">
    <property type="entry name" value="DUF2461"/>
    <property type="match status" value="1"/>
</dbReference>
<proteinExistence type="predicted"/>
<dbReference type="InterPro" id="IPR012808">
    <property type="entry name" value="CHP02453"/>
</dbReference>
<dbReference type="NCBIfam" id="TIGR02453">
    <property type="entry name" value="TIGR02453 family protein"/>
    <property type="match status" value="1"/>
</dbReference>
<comment type="caution">
    <text evidence="1">The sequence shown here is derived from an EMBL/GenBank/DDBJ whole genome shotgun (WGS) entry which is preliminary data.</text>
</comment>
<dbReference type="EMBL" id="BSNK01000002">
    <property type="protein sequence ID" value="GLQ24132.1"/>
    <property type="molecule type" value="Genomic_DNA"/>
</dbReference>
<keyword evidence="2" id="KW-1185">Reference proteome</keyword>
<gene>
    <name evidence="1" type="ORF">GCM10007853_20060</name>
</gene>
<dbReference type="RefSeq" id="WP_284390256.1">
    <property type="nucleotide sequence ID" value="NZ_BSNK01000002.1"/>
</dbReference>
<dbReference type="PANTHER" id="PTHR36452">
    <property type="entry name" value="CHROMOSOME 12, WHOLE GENOME SHOTGUN SEQUENCE"/>
    <property type="match status" value="1"/>
</dbReference>
<dbReference type="InterPro" id="IPR015996">
    <property type="entry name" value="UCP028451"/>
</dbReference>
<evidence type="ECO:0000313" key="2">
    <source>
        <dbReference type="Proteomes" id="UP001161391"/>
    </source>
</evidence>
<accession>A0ABQ5VAM7</accession>